<sequence length="517" mass="56064">MSDSPAIGRTHVVDTESGPVRGRTDAVVNSWRSIPYAQPPLGSLRWRAPRPHEPWTQVRDAVEFGAVCPQPDNPAVDLGPANIRDEDCLTLSVWTSATTTPDDRLPVMVWIHGGAYLMGSGSQPLYDASHLVADGAMVVVTVNYRLGPFGFLDVSQLSTNARPVDSNLGLRDVIRALEWVRDNVGEFGGDSGAVTLAGESAGGGIVTTLLATPTARGLFHRAIAQSSPAGSVYGIDHARRAVNAWVGLLGVTEDPTAALDADTDSIVAAGNEIFAALPKTEPGVIPFAPTIDGDLVPENPLSAIRAGRGYAVPLLIGTNRDEAAAFKFMRSPLIPITDNELLEMMTTVAEEQPDLVIPSRVDVESAYSVHRRRDRGVMVAGDLGFRMPTLWLVDGHWRHAPVYLYRFDWATPLMKAVHVGATHATELPYTWGNLDVRGMKLATAIGGRKPGEQLSERLRRRWEAFVTGAEPNTADDVDWPAYTADEPATLLIDREDAVRYDVDDRIRAIWGDDVISF</sequence>
<evidence type="ECO:0000256" key="2">
    <source>
        <dbReference type="ARBA" id="ARBA00022801"/>
    </source>
</evidence>
<protein>
    <recommendedName>
        <fullName evidence="3">Carboxylic ester hydrolase</fullName>
        <ecNumber evidence="3">3.1.1.-</ecNumber>
    </recommendedName>
</protein>
<dbReference type="RefSeq" id="WP_188588204.1">
    <property type="nucleotide sequence ID" value="NZ_BMGC01000039.1"/>
</dbReference>
<dbReference type="Proteomes" id="UP000621454">
    <property type="component" value="Unassembled WGS sequence"/>
</dbReference>
<dbReference type="PROSITE" id="PS00122">
    <property type="entry name" value="CARBOXYLESTERASE_B_1"/>
    <property type="match status" value="1"/>
</dbReference>
<evidence type="ECO:0000256" key="3">
    <source>
        <dbReference type="RuleBase" id="RU361235"/>
    </source>
</evidence>
<feature type="region of interest" description="Disordered" evidence="4">
    <location>
        <begin position="1"/>
        <end position="21"/>
    </location>
</feature>
<keyword evidence="7" id="KW-1185">Reference proteome</keyword>
<dbReference type="PANTHER" id="PTHR11559">
    <property type="entry name" value="CARBOXYLESTERASE"/>
    <property type="match status" value="1"/>
</dbReference>
<dbReference type="InterPro" id="IPR002018">
    <property type="entry name" value="CarbesteraseB"/>
</dbReference>
<dbReference type="Pfam" id="PF00135">
    <property type="entry name" value="COesterase"/>
    <property type="match status" value="1"/>
</dbReference>
<dbReference type="InterPro" id="IPR029058">
    <property type="entry name" value="AB_hydrolase_fold"/>
</dbReference>
<comment type="caution">
    <text evidence="6">The sequence shown here is derived from an EMBL/GenBank/DDBJ whole genome shotgun (WGS) entry which is preliminary data.</text>
</comment>
<dbReference type="GO" id="GO:0016787">
    <property type="term" value="F:hydrolase activity"/>
    <property type="evidence" value="ECO:0007669"/>
    <property type="project" value="UniProtKB-KW"/>
</dbReference>
<evidence type="ECO:0000256" key="1">
    <source>
        <dbReference type="ARBA" id="ARBA00005964"/>
    </source>
</evidence>
<dbReference type="SUPFAM" id="SSF53474">
    <property type="entry name" value="alpha/beta-Hydrolases"/>
    <property type="match status" value="1"/>
</dbReference>
<keyword evidence="2 3" id="KW-0378">Hydrolase</keyword>
<dbReference type="AlphaFoldDB" id="A0A916TGE7"/>
<evidence type="ECO:0000259" key="5">
    <source>
        <dbReference type="Pfam" id="PF00135"/>
    </source>
</evidence>
<dbReference type="InterPro" id="IPR050309">
    <property type="entry name" value="Type-B_Carboxylest/Lipase"/>
</dbReference>
<evidence type="ECO:0000313" key="7">
    <source>
        <dbReference type="Proteomes" id="UP000621454"/>
    </source>
</evidence>
<accession>A0A916TGE7</accession>
<dbReference type="EMBL" id="BMGC01000039">
    <property type="protein sequence ID" value="GGB44455.1"/>
    <property type="molecule type" value="Genomic_DNA"/>
</dbReference>
<evidence type="ECO:0000256" key="4">
    <source>
        <dbReference type="SAM" id="MobiDB-lite"/>
    </source>
</evidence>
<proteinExistence type="inferred from homology"/>
<gene>
    <name evidence="6" type="ORF">GCM10011489_34880</name>
</gene>
<organism evidence="6 7">
    <name type="scientific">Gordonia jinhuaensis</name>
    <dbReference type="NCBI Taxonomy" id="1517702"/>
    <lineage>
        <taxon>Bacteria</taxon>
        <taxon>Bacillati</taxon>
        <taxon>Actinomycetota</taxon>
        <taxon>Actinomycetes</taxon>
        <taxon>Mycobacteriales</taxon>
        <taxon>Gordoniaceae</taxon>
        <taxon>Gordonia</taxon>
    </lineage>
</organism>
<name>A0A916TGE7_9ACTN</name>
<dbReference type="Gene3D" id="3.40.50.1820">
    <property type="entry name" value="alpha/beta hydrolase"/>
    <property type="match status" value="1"/>
</dbReference>
<comment type="similarity">
    <text evidence="1 3">Belongs to the type-B carboxylesterase/lipase family.</text>
</comment>
<evidence type="ECO:0000313" key="6">
    <source>
        <dbReference type="EMBL" id="GGB44455.1"/>
    </source>
</evidence>
<dbReference type="EC" id="3.1.1.-" evidence="3"/>
<reference evidence="6" key="1">
    <citation type="journal article" date="2014" name="Int. J. Syst. Evol. Microbiol.">
        <title>Complete genome sequence of Corynebacterium casei LMG S-19264T (=DSM 44701T), isolated from a smear-ripened cheese.</title>
        <authorList>
            <consortium name="US DOE Joint Genome Institute (JGI-PGF)"/>
            <person name="Walter F."/>
            <person name="Albersmeier A."/>
            <person name="Kalinowski J."/>
            <person name="Ruckert C."/>
        </authorList>
    </citation>
    <scope>NUCLEOTIDE SEQUENCE</scope>
    <source>
        <strain evidence="6">CGMCC 1.12827</strain>
    </source>
</reference>
<feature type="domain" description="Carboxylesterase type B" evidence="5">
    <location>
        <begin position="11"/>
        <end position="497"/>
    </location>
</feature>
<reference evidence="6" key="2">
    <citation type="submission" date="2020-09" db="EMBL/GenBank/DDBJ databases">
        <authorList>
            <person name="Sun Q."/>
            <person name="Zhou Y."/>
        </authorList>
    </citation>
    <scope>NUCLEOTIDE SEQUENCE</scope>
    <source>
        <strain evidence="6">CGMCC 1.12827</strain>
    </source>
</reference>
<dbReference type="InterPro" id="IPR019826">
    <property type="entry name" value="Carboxylesterase_B_AS"/>
</dbReference>